<keyword evidence="2" id="KW-0964">Secreted</keyword>
<evidence type="ECO:0000256" key="2">
    <source>
        <dbReference type="ARBA" id="ARBA00022525"/>
    </source>
</evidence>
<keyword evidence="3" id="KW-0560">Oxidoreductase</keyword>
<dbReference type="Gene3D" id="1.10.640.10">
    <property type="entry name" value="Haem peroxidase domain superfamily, animal type"/>
    <property type="match status" value="1"/>
</dbReference>
<dbReference type="GO" id="GO:0006979">
    <property type="term" value="P:response to oxidative stress"/>
    <property type="evidence" value="ECO:0007669"/>
    <property type="project" value="InterPro"/>
</dbReference>
<sequence>MKTITTLMNYLIVTPLYRQDVLEQNNNFEEINRGTFYQNAAKMDDIHDPKISEHYFGHLQKAHDLTASDIQRGRDLGIGGYNEYRRICGLKAAKTFEDFSDVIDIEIITP</sequence>
<accession>A0AAV1K9N0</accession>
<dbReference type="GO" id="GO:0005576">
    <property type="term" value="C:extracellular region"/>
    <property type="evidence" value="ECO:0007669"/>
    <property type="project" value="UniProtKB-SubCell"/>
</dbReference>
<dbReference type="PANTHER" id="PTHR11475:SF4">
    <property type="entry name" value="CHORION PEROXIDASE"/>
    <property type="match status" value="1"/>
</dbReference>
<evidence type="ECO:0000313" key="5">
    <source>
        <dbReference type="EMBL" id="CAK1579224.1"/>
    </source>
</evidence>
<dbReference type="Pfam" id="PF03098">
    <property type="entry name" value="An_peroxidase"/>
    <property type="match status" value="1"/>
</dbReference>
<proteinExistence type="predicted"/>
<comment type="caution">
    <text evidence="5">The sequence shown here is derived from an EMBL/GenBank/DDBJ whole genome shotgun (WGS) entry which is preliminary data.</text>
</comment>
<organism evidence="5 6">
    <name type="scientific">Parnassius mnemosyne</name>
    <name type="common">clouded apollo</name>
    <dbReference type="NCBI Taxonomy" id="213953"/>
    <lineage>
        <taxon>Eukaryota</taxon>
        <taxon>Metazoa</taxon>
        <taxon>Ecdysozoa</taxon>
        <taxon>Arthropoda</taxon>
        <taxon>Hexapoda</taxon>
        <taxon>Insecta</taxon>
        <taxon>Pterygota</taxon>
        <taxon>Neoptera</taxon>
        <taxon>Endopterygota</taxon>
        <taxon>Lepidoptera</taxon>
        <taxon>Glossata</taxon>
        <taxon>Ditrysia</taxon>
        <taxon>Papilionoidea</taxon>
        <taxon>Papilionidae</taxon>
        <taxon>Parnassiinae</taxon>
        <taxon>Parnassini</taxon>
        <taxon>Parnassius</taxon>
        <taxon>Driopa</taxon>
    </lineage>
</organism>
<protein>
    <submittedName>
        <fullName evidence="5">Uncharacterized protein</fullName>
    </submittedName>
</protein>
<dbReference type="SUPFAM" id="SSF48113">
    <property type="entry name" value="Heme-dependent peroxidases"/>
    <property type="match status" value="1"/>
</dbReference>
<keyword evidence="6" id="KW-1185">Reference proteome</keyword>
<evidence type="ECO:0000256" key="1">
    <source>
        <dbReference type="ARBA" id="ARBA00004613"/>
    </source>
</evidence>
<dbReference type="InterPro" id="IPR019791">
    <property type="entry name" value="Haem_peroxidase_animal"/>
</dbReference>
<dbReference type="GO" id="GO:0020037">
    <property type="term" value="F:heme binding"/>
    <property type="evidence" value="ECO:0007669"/>
    <property type="project" value="InterPro"/>
</dbReference>
<dbReference type="InterPro" id="IPR010255">
    <property type="entry name" value="Haem_peroxidase_sf"/>
</dbReference>
<dbReference type="InterPro" id="IPR037120">
    <property type="entry name" value="Haem_peroxidase_sf_animal"/>
</dbReference>
<keyword evidence="4" id="KW-0325">Glycoprotein</keyword>
<dbReference type="PROSITE" id="PS50292">
    <property type="entry name" value="PEROXIDASE_3"/>
    <property type="match status" value="1"/>
</dbReference>
<keyword evidence="3" id="KW-0575">Peroxidase</keyword>
<gene>
    <name evidence="5" type="ORF">PARMNEM_LOCUS1198</name>
</gene>
<dbReference type="AlphaFoldDB" id="A0AAV1K9N0"/>
<dbReference type="Proteomes" id="UP001314205">
    <property type="component" value="Unassembled WGS sequence"/>
</dbReference>
<evidence type="ECO:0000256" key="4">
    <source>
        <dbReference type="ARBA" id="ARBA00023180"/>
    </source>
</evidence>
<name>A0AAV1K9N0_9NEOP</name>
<evidence type="ECO:0000256" key="3">
    <source>
        <dbReference type="ARBA" id="ARBA00022559"/>
    </source>
</evidence>
<reference evidence="5 6" key="1">
    <citation type="submission" date="2023-11" db="EMBL/GenBank/DDBJ databases">
        <authorList>
            <person name="Hedman E."/>
            <person name="Englund M."/>
            <person name="Stromberg M."/>
            <person name="Nyberg Akerstrom W."/>
            <person name="Nylinder S."/>
            <person name="Jareborg N."/>
            <person name="Kallberg Y."/>
            <person name="Kronander E."/>
        </authorList>
    </citation>
    <scope>NUCLEOTIDE SEQUENCE [LARGE SCALE GENOMIC DNA]</scope>
</reference>
<comment type="subcellular location">
    <subcellularLocation>
        <location evidence="1">Secreted</location>
    </subcellularLocation>
</comment>
<evidence type="ECO:0000313" key="6">
    <source>
        <dbReference type="Proteomes" id="UP001314205"/>
    </source>
</evidence>
<dbReference type="EMBL" id="CAVLGL010000002">
    <property type="protein sequence ID" value="CAK1579224.1"/>
    <property type="molecule type" value="Genomic_DNA"/>
</dbReference>
<dbReference type="PANTHER" id="PTHR11475">
    <property type="entry name" value="OXIDASE/PEROXIDASE"/>
    <property type="match status" value="1"/>
</dbReference>
<dbReference type="GO" id="GO:0004601">
    <property type="term" value="F:peroxidase activity"/>
    <property type="evidence" value="ECO:0007669"/>
    <property type="project" value="UniProtKB-KW"/>
</dbReference>